<proteinExistence type="predicted"/>
<evidence type="ECO:0000256" key="1">
    <source>
        <dbReference type="SAM" id="Phobius"/>
    </source>
</evidence>
<keyword evidence="1" id="KW-0812">Transmembrane</keyword>
<name>A0A2A4X739_UNCAE</name>
<evidence type="ECO:0000313" key="3">
    <source>
        <dbReference type="Proteomes" id="UP000218775"/>
    </source>
</evidence>
<feature type="transmembrane region" description="Helical" evidence="1">
    <location>
        <begin position="7"/>
        <end position="30"/>
    </location>
</feature>
<gene>
    <name evidence="2" type="ORF">COB21_00905</name>
</gene>
<dbReference type="Proteomes" id="UP000218775">
    <property type="component" value="Unassembled WGS sequence"/>
</dbReference>
<comment type="caution">
    <text evidence="2">The sequence shown here is derived from an EMBL/GenBank/DDBJ whole genome shotgun (WGS) entry which is preliminary data.</text>
</comment>
<dbReference type="EMBL" id="NVUK01000006">
    <property type="protein sequence ID" value="PCI78423.1"/>
    <property type="molecule type" value="Genomic_DNA"/>
</dbReference>
<dbReference type="AlphaFoldDB" id="A0A2A4X739"/>
<organism evidence="2 3">
    <name type="scientific">Aerophobetes bacterium</name>
    <dbReference type="NCBI Taxonomy" id="2030807"/>
    <lineage>
        <taxon>Bacteria</taxon>
        <taxon>Candidatus Aerophobota</taxon>
    </lineage>
</organism>
<reference evidence="3" key="1">
    <citation type="submission" date="2017-08" db="EMBL/GenBank/DDBJ databases">
        <title>A dynamic microbial community with high functional redundancy inhabits the cold, oxic subseafloor aquifer.</title>
        <authorList>
            <person name="Tully B.J."/>
            <person name="Wheat C.G."/>
            <person name="Glazer B.T."/>
            <person name="Huber J.A."/>
        </authorList>
    </citation>
    <scope>NUCLEOTIDE SEQUENCE [LARGE SCALE GENOMIC DNA]</scope>
</reference>
<dbReference type="Pfam" id="PF04070">
    <property type="entry name" value="DUF378"/>
    <property type="match status" value="1"/>
</dbReference>
<evidence type="ECO:0000313" key="2">
    <source>
        <dbReference type="EMBL" id="PCI78423.1"/>
    </source>
</evidence>
<dbReference type="PANTHER" id="PTHR37304:SF1">
    <property type="entry name" value="MEMBRANE PROTEIN"/>
    <property type="match status" value="1"/>
</dbReference>
<dbReference type="InterPro" id="IPR007211">
    <property type="entry name" value="DUF378"/>
</dbReference>
<dbReference type="PANTHER" id="PTHR37304">
    <property type="entry name" value="MEMBRANE PROTEIN-RELATED"/>
    <property type="match status" value="1"/>
</dbReference>
<keyword evidence="1" id="KW-0472">Membrane</keyword>
<protein>
    <submittedName>
        <fullName evidence="2">DUF378 domain-containing protein</fullName>
    </submittedName>
</protein>
<accession>A0A2A4X739</accession>
<feature type="transmembrane region" description="Helical" evidence="1">
    <location>
        <begin position="42"/>
        <end position="62"/>
    </location>
</feature>
<keyword evidence="1" id="KW-1133">Transmembrane helix</keyword>
<sequence length="67" mass="7610">MKTIDMLAGLLIIIGAINWGLVGLFNFNIVEYLFRSMSIDRVVYVLIGFSGLYRLFCCKSITARCKK</sequence>